<reference evidence="7 8" key="1">
    <citation type="submission" date="2016-06" db="EMBL/GenBank/DDBJ databases">
        <authorList>
            <person name="Kjaerup R.B."/>
            <person name="Dalgaard T.S."/>
            <person name="Juul-Madsen H.R."/>
        </authorList>
    </citation>
    <scope>NUCLEOTIDE SEQUENCE [LARGE SCALE GENOMIC DNA]</scope>
    <source>
        <strain evidence="7">3</strain>
    </source>
</reference>
<name>A0A1A8XGZ9_9PROT</name>
<keyword evidence="2 5" id="KW-0812">Transmembrane</keyword>
<evidence type="ECO:0000256" key="5">
    <source>
        <dbReference type="SAM" id="Phobius"/>
    </source>
</evidence>
<accession>A0A1A8XGZ9</accession>
<feature type="domain" description="GtrA/DPMS transmembrane" evidence="6">
    <location>
        <begin position="7"/>
        <end position="99"/>
    </location>
</feature>
<keyword evidence="8" id="KW-1185">Reference proteome</keyword>
<evidence type="ECO:0000256" key="1">
    <source>
        <dbReference type="ARBA" id="ARBA00004141"/>
    </source>
</evidence>
<evidence type="ECO:0000256" key="2">
    <source>
        <dbReference type="ARBA" id="ARBA00022692"/>
    </source>
</evidence>
<evidence type="ECO:0000313" key="7">
    <source>
        <dbReference type="EMBL" id="SBT03647.1"/>
    </source>
</evidence>
<dbReference type="Proteomes" id="UP000199169">
    <property type="component" value="Unassembled WGS sequence"/>
</dbReference>
<comment type="subcellular location">
    <subcellularLocation>
        <location evidence="1">Membrane</location>
        <topology evidence="1">Multi-pass membrane protein</topology>
    </subcellularLocation>
</comment>
<dbReference type="STRING" id="1860102.ACCAA_110031"/>
<feature type="transmembrane region" description="Helical" evidence="5">
    <location>
        <begin position="49"/>
        <end position="68"/>
    </location>
</feature>
<evidence type="ECO:0000256" key="3">
    <source>
        <dbReference type="ARBA" id="ARBA00022989"/>
    </source>
</evidence>
<feature type="transmembrane region" description="Helical" evidence="5">
    <location>
        <begin position="74"/>
        <end position="98"/>
    </location>
</feature>
<dbReference type="EMBL" id="FLQX01000013">
    <property type="protein sequence ID" value="SBT03647.1"/>
    <property type="molecule type" value="Genomic_DNA"/>
</dbReference>
<dbReference type="AlphaFoldDB" id="A0A1A8XGZ9"/>
<dbReference type="InterPro" id="IPR007267">
    <property type="entry name" value="GtrA_DPMS_TM"/>
</dbReference>
<evidence type="ECO:0000259" key="6">
    <source>
        <dbReference type="Pfam" id="PF04138"/>
    </source>
</evidence>
<evidence type="ECO:0000256" key="4">
    <source>
        <dbReference type="ARBA" id="ARBA00023136"/>
    </source>
</evidence>
<gene>
    <name evidence="7" type="ORF">ACCAA_110031</name>
</gene>
<dbReference type="Pfam" id="PF04138">
    <property type="entry name" value="GtrA_DPMS_TM"/>
    <property type="match status" value="1"/>
</dbReference>
<dbReference type="GO" id="GO:0016020">
    <property type="term" value="C:membrane"/>
    <property type="evidence" value="ECO:0007669"/>
    <property type="project" value="UniProtKB-SubCell"/>
</dbReference>
<evidence type="ECO:0000313" key="8">
    <source>
        <dbReference type="Proteomes" id="UP000199169"/>
    </source>
</evidence>
<protein>
    <submittedName>
        <fullName evidence="7">GtrA family protein</fullName>
    </submittedName>
</protein>
<organism evidence="7 8">
    <name type="scientific">Candidatus Accumulibacter aalborgensis</name>
    <dbReference type="NCBI Taxonomy" id="1860102"/>
    <lineage>
        <taxon>Bacteria</taxon>
        <taxon>Pseudomonadati</taxon>
        <taxon>Pseudomonadota</taxon>
        <taxon>Betaproteobacteria</taxon>
        <taxon>Candidatus Accumulibacter</taxon>
    </lineage>
</organism>
<sequence>MGGIAVFALPPALANLIGWSIALLVSFCGHFFLTFRYQTKSLWPALRRFLLISGGGFALNEFAFVFLLKTTDIPYYWLLAIILVAVAGLTFVLSRYWAFRHKA</sequence>
<keyword evidence="3 5" id="KW-1133">Transmembrane helix</keyword>
<keyword evidence="4 5" id="KW-0472">Membrane</keyword>
<proteinExistence type="predicted"/>
<dbReference type="GO" id="GO:0000271">
    <property type="term" value="P:polysaccharide biosynthetic process"/>
    <property type="evidence" value="ECO:0007669"/>
    <property type="project" value="InterPro"/>
</dbReference>
<feature type="transmembrane region" description="Helical" evidence="5">
    <location>
        <begin position="16"/>
        <end position="37"/>
    </location>
</feature>